<dbReference type="CDD" id="cd11041">
    <property type="entry name" value="CYP503A1-like"/>
    <property type="match status" value="1"/>
</dbReference>
<evidence type="ECO:0000313" key="11">
    <source>
        <dbReference type="EMBL" id="KAK5173339.1"/>
    </source>
</evidence>
<dbReference type="InterPro" id="IPR001128">
    <property type="entry name" value="Cyt_P450"/>
</dbReference>
<dbReference type="PANTHER" id="PTHR46206:SF1">
    <property type="entry name" value="P450, PUTATIVE (EUROFUNG)-RELATED"/>
    <property type="match status" value="1"/>
</dbReference>
<gene>
    <name evidence="11" type="ORF">LTR77_002020</name>
</gene>
<evidence type="ECO:0000256" key="8">
    <source>
        <dbReference type="PIRSR" id="PIRSR602403-1"/>
    </source>
</evidence>
<dbReference type="GO" id="GO:0016705">
    <property type="term" value="F:oxidoreductase activity, acting on paired donors, with incorporation or reduction of molecular oxygen"/>
    <property type="evidence" value="ECO:0007669"/>
    <property type="project" value="InterPro"/>
</dbReference>
<proteinExistence type="inferred from homology"/>
<keyword evidence="5 9" id="KW-0560">Oxidoreductase</keyword>
<evidence type="ECO:0008006" key="13">
    <source>
        <dbReference type="Google" id="ProtNLM"/>
    </source>
</evidence>
<evidence type="ECO:0000256" key="9">
    <source>
        <dbReference type="RuleBase" id="RU000461"/>
    </source>
</evidence>
<dbReference type="SUPFAM" id="SSF48264">
    <property type="entry name" value="Cytochrome P450"/>
    <property type="match status" value="1"/>
</dbReference>
<reference evidence="11 12" key="1">
    <citation type="submission" date="2023-08" db="EMBL/GenBank/DDBJ databases">
        <title>Black Yeasts Isolated from many extreme environments.</title>
        <authorList>
            <person name="Coleine C."/>
            <person name="Stajich J.E."/>
            <person name="Selbmann L."/>
        </authorList>
    </citation>
    <scope>NUCLEOTIDE SEQUENCE [LARGE SCALE GENOMIC DNA]</scope>
    <source>
        <strain evidence="11 12">CCFEE 5935</strain>
    </source>
</reference>
<evidence type="ECO:0000256" key="7">
    <source>
        <dbReference type="ARBA" id="ARBA00023033"/>
    </source>
</evidence>
<feature type="binding site" description="axial binding residue" evidence="8">
    <location>
        <position position="482"/>
    </location>
    <ligand>
        <name>heme</name>
        <dbReference type="ChEBI" id="CHEBI:30413"/>
    </ligand>
    <ligandPart>
        <name>Fe</name>
        <dbReference type="ChEBI" id="CHEBI:18248"/>
    </ligandPart>
</feature>
<dbReference type="InterPro" id="IPR017972">
    <property type="entry name" value="Cyt_P450_CS"/>
</dbReference>
<dbReference type="EMBL" id="JAVRRT010000003">
    <property type="protein sequence ID" value="KAK5173339.1"/>
    <property type="molecule type" value="Genomic_DNA"/>
</dbReference>
<keyword evidence="4 8" id="KW-0479">Metal-binding</keyword>
<keyword evidence="10" id="KW-0472">Membrane</keyword>
<dbReference type="GeneID" id="89923367"/>
<dbReference type="PROSITE" id="PS00086">
    <property type="entry name" value="CYTOCHROME_P450"/>
    <property type="match status" value="1"/>
</dbReference>
<dbReference type="InterPro" id="IPR036396">
    <property type="entry name" value="Cyt_P450_sf"/>
</dbReference>
<comment type="cofactor">
    <cofactor evidence="1 8">
        <name>heme</name>
        <dbReference type="ChEBI" id="CHEBI:30413"/>
    </cofactor>
</comment>
<evidence type="ECO:0000313" key="12">
    <source>
        <dbReference type="Proteomes" id="UP001337655"/>
    </source>
</evidence>
<dbReference type="Gene3D" id="1.10.630.10">
    <property type="entry name" value="Cytochrome P450"/>
    <property type="match status" value="1"/>
</dbReference>
<name>A0AAV9PHD1_9PEZI</name>
<dbReference type="InterPro" id="IPR002403">
    <property type="entry name" value="Cyt_P450_E_grp-IV"/>
</dbReference>
<keyword evidence="6 8" id="KW-0408">Iron</keyword>
<evidence type="ECO:0000256" key="5">
    <source>
        <dbReference type="ARBA" id="ARBA00023002"/>
    </source>
</evidence>
<comment type="caution">
    <text evidence="11">The sequence shown here is derived from an EMBL/GenBank/DDBJ whole genome shotgun (WGS) entry which is preliminary data.</text>
</comment>
<sequence length="539" mass="60450">MEGTLLLTPAAFRTATLALLLAAWIYFRRSTAWRVLPEGMPWVPADLPWTRKFQLPFTRVRAHLRDFQGGSDLAYEGYKTYNKAGKPFVVPSFVTWQPEVVLPLAQVKWLVDQPDTVTSIDRCLVKDLEFLYTAPAAWQFTRPFHVEAINKLRLDSLVEDIAEEVQAGVDEQWGLDGDAWTEINIHSTMLAVLVRITARVFVGSPLCHDAEFLEAAANFISSISGKAIIISFTPELLRPLVAKFITKGLKRWNETCAKHMVPLIKEERLHRRPSDQRTMPPPKTLLEQLSRLAVRSTHAKDRDPFSLSSRLLALNFVAVHTSNHALENALVDMVSPPASTASVFAELRAEAEEVMQQNHGTWSKTAIGQLVKTDSALRESLRLNTFKARGVERIIVKKGGVVLPSGQYLAEGTKVGVPVLPIHRDPELYDDAMSYEAFRFCTTNEVAGGKNGRTESPRRAGHVELVNTSETFLAFGHGRHACPGRFVAAYELKLMVAYIAMHYDIEPLASRPENGKFSDFSIGSMHDIRVRRRKPEESK</sequence>
<organism evidence="11 12">
    <name type="scientific">Saxophila tyrrhenica</name>
    <dbReference type="NCBI Taxonomy" id="1690608"/>
    <lineage>
        <taxon>Eukaryota</taxon>
        <taxon>Fungi</taxon>
        <taxon>Dikarya</taxon>
        <taxon>Ascomycota</taxon>
        <taxon>Pezizomycotina</taxon>
        <taxon>Dothideomycetes</taxon>
        <taxon>Dothideomycetidae</taxon>
        <taxon>Mycosphaerellales</taxon>
        <taxon>Extremaceae</taxon>
        <taxon>Saxophila</taxon>
    </lineage>
</organism>
<dbReference type="GO" id="GO:0004497">
    <property type="term" value="F:monooxygenase activity"/>
    <property type="evidence" value="ECO:0007669"/>
    <property type="project" value="UniProtKB-KW"/>
</dbReference>
<feature type="transmembrane region" description="Helical" evidence="10">
    <location>
        <begin position="6"/>
        <end position="27"/>
    </location>
</feature>
<dbReference type="Pfam" id="PF00067">
    <property type="entry name" value="p450"/>
    <property type="match status" value="1"/>
</dbReference>
<protein>
    <recommendedName>
        <fullName evidence="13">Cytochrome P450</fullName>
    </recommendedName>
</protein>
<evidence type="ECO:0000256" key="4">
    <source>
        <dbReference type="ARBA" id="ARBA00022723"/>
    </source>
</evidence>
<accession>A0AAV9PHD1</accession>
<evidence type="ECO:0000256" key="3">
    <source>
        <dbReference type="ARBA" id="ARBA00022617"/>
    </source>
</evidence>
<evidence type="ECO:0000256" key="2">
    <source>
        <dbReference type="ARBA" id="ARBA00010617"/>
    </source>
</evidence>
<dbReference type="PANTHER" id="PTHR46206">
    <property type="entry name" value="CYTOCHROME P450"/>
    <property type="match status" value="1"/>
</dbReference>
<keyword evidence="3 8" id="KW-0349">Heme</keyword>
<evidence type="ECO:0000256" key="1">
    <source>
        <dbReference type="ARBA" id="ARBA00001971"/>
    </source>
</evidence>
<dbReference type="RefSeq" id="XP_064662034.1">
    <property type="nucleotide sequence ID" value="XM_064799279.1"/>
</dbReference>
<dbReference type="GO" id="GO:0005506">
    <property type="term" value="F:iron ion binding"/>
    <property type="evidence" value="ECO:0007669"/>
    <property type="project" value="InterPro"/>
</dbReference>
<keyword evidence="7 9" id="KW-0503">Monooxygenase</keyword>
<evidence type="ECO:0000256" key="6">
    <source>
        <dbReference type="ARBA" id="ARBA00023004"/>
    </source>
</evidence>
<keyword evidence="10" id="KW-1133">Transmembrane helix</keyword>
<keyword evidence="12" id="KW-1185">Reference proteome</keyword>
<dbReference type="Proteomes" id="UP001337655">
    <property type="component" value="Unassembled WGS sequence"/>
</dbReference>
<dbReference type="AlphaFoldDB" id="A0AAV9PHD1"/>
<keyword evidence="10" id="KW-0812">Transmembrane</keyword>
<dbReference type="PRINTS" id="PR00465">
    <property type="entry name" value="EP450IV"/>
</dbReference>
<dbReference type="GO" id="GO:0020037">
    <property type="term" value="F:heme binding"/>
    <property type="evidence" value="ECO:0007669"/>
    <property type="project" value="InterPro"/>
</dbReference>
<comment type="similarity">
    <text evidence="2 9">Belongs to the cytochrome P450 family.</text>
</comment>
<evidence type="ECO:0000256" key="10">
    <source>
        <dbReference type="SAM" id="Phobius"/>
    </source>
</evidence>